<dbReference type="OrthoDB" id="10666455at2759"/>
<keyword evidence="3" id="KW-1185">Reference proteome</keyword>
<feature type="compositionally biased region" description="Basic residues" evidence="1">
    <location>
        <begin position="107"/>
        <end position="116"/>
    </location>
</feature>
<feature type="compositionally biased region" description="Acidic residues" evidence="1">
    <location>
        <begin position="48"/>
        <end position="90"/>
    </location>
</feature>
<proteinExistence type="predicted"/>
<comment type="caution">
    <text evidence="2">The sequence shown here is derived from an EMBL/GenBank/DDBJ whole genome shotgun (WGS) entry which is preliminary data.</text>
</comment>
<evidence type="ECO:0000256" key="1">
    <source>
        <dbReference type="SAM" id="MobiDB-lite"/>
    </source>
</evidence>
<dbReference type="EMBL" id="BRXW01000066">
    <property type="protein sequence ID" value="GMI03990.1"/>
    <property type="molecule type" value="Genomic_DNA"/>
</dbReference>
<dbReference type="AlphaFoldDB" id="A0A9W7CE04"/>
<evidence type="ECO:0000313" key="2">
    <source>
        <dbReference type="EMBL" id="GMI03990.1"/>
    </source>
</evidence>
<evidence type="ECO:0000313" key="3">
    <source>
        <dbReference type="Proteomes" id="UP001165122"/>
    </source>
</evidence>
<feature type="region of interest" description="Disordered" evidence="1">
    <location>
        <begin position="368"/>
        <end position="392"/>
    </location>
</feature>
<organism evidence="2 3">
    <name type="scientific">Triparma laevis f. longispina</name>
    <dbReference type="NCBI Taxonomy" id="1714387"/>
    <lineage>
        <taxon>Eukaryota</taxon>
        <taxon>Sar</taxon>
        <taxon>Stramenopiles</taxon>
        <taxon>Ochrophyta</taxon>
        <taxon>Bolidophyceae</taxon>
        <taxon>Parmales</taxon>
        <taxon>Triparmaceae</taxon>
        <taxon>Triparma</taxon>
    </lineage>
</organism>
<protein>
    <submittedName>
        <fullName evidence="2">Uncharacterized protein</fullName>
    </submittedName>
</protein>
<feature type="compositionally biased region" description="Basic and acidic residues" evidence="1">
    <location>
        <begin position="373"/>
        <end position="385"/>
    </location>
</feature>
<feature type="compositionally biased region" description="Low complexity" evidence="1">
    <location>
        <begin position="147"/>
        <end position="159"/>
    </location>
</feature>
<sequence length="392" mass="42920">MPSNPKASIVFTCSIDSNPVIKTVLDRYIIDDAAPPHNSDDDKLPDVEGGEGDDDVDLDEDQHQDTSMADDPDGDGENNESDGPNPDEPDAGSAAPAGEEDEANPAPKKKTKKAKKTPPPAQLHSSSFPVFTDYLFAKYSTGLAPPSSDDSSEGSYDGSCYNEDDFVDDVDLRETVSSELVTEETSNLGLENENGQFYVASLTPNSPKKRGRKPKAATEKATGTNEITEQHAAALAKFETERTELKKLLNSAEPTTIEVKLPDDFTGPEHKIDDPTHGALTVPVSSSNAVGSTFNFTFTKLPSNLTVSQKQKIYEYSNTFEEYADAKIKYSGSVLKVKLKKRDVLMEKWTIFGGKEECGKVVKLWKERVKRKEKSDEKKEQKGEEEVGVPEV</sequence>
<feature type="compositionally biased region" description="Low complexity" evidence="1">
    <location>
        <begin position="177"/>
        <end position="186"/>
    </location>
</feature>
<dbReference type="Proteomes" id="UP001165122">
    <property type="component" value="Unassembled WGS sequence"/>
</dbReference>
<accession>A0A9W7CE04</accession>
<name>A0A9W7CE04_9STRA</name>
<gene>
    <name evidence="2" type="ORF">TrLO_g255</name>
</gene>
<feature type="region of interest" description="Disordered" evidence="1">
    <location>
        <begin position="140"/>
        <end position="223"/>
    </location>
</feature>
<reference evidence="3" key="1">
    <citation type="journal article" date="2023" name="Commun. Biol.">
        <title>Genome analysis of Parmales, the sister group of diatoms, reveals the evolutionary specialization of diatoms from phago-mixotrophs to photoautotrophs.</title>
        <authorList>
            <person name="Ban H."/>
            <person name="Sato S."/>
            <person name="Yoshikawa S."/>
            <person name="Yamada K."/>
            <person name="Nakamura Y."/>
            <person name="Ichinomiya M."/>
            <person name="Sato N."/>
            <person name="Blanc-Mathieu R."/>
            <person name="Endo H."/>
            <person name="Kuwata A."/>
            <person name="Ogata H."/>
        </authorList>
    </citation>
    <scope>NUCLEOTIDE SEQUENCE [LARGE SCALE GENOMIC DNA]</scope>
    <source>
        <strain evidence="3">NIES 3700</strain>
    </source>
</reference>
<feature type="region of interest" description="Disordered" evidence="1">
    <location>
        <begin position="32"/>
        <end position="128"/>
    </location>
</feature>